<sequence>MFSGPYYTWKTFNEHFNTPFRSLGDCRVITEQKLKKAFLCSVGYWMLQMNFPLEVYNDRDFYDNYGSDYRFISNMPRLIMYFFKYQIIMMLCTSICTETGFGVYPAKCMPTPGHGPTTEFSFAGSPEVALQQEYNFAMLKCFDNQKLVMGPKMKDTVRGWDMPTRYWFWTYTYKNMVKSNSTECCFIHGVDDMGGVV</sequence>
<dbReference type="EMBL" id="CM046117">
    <property type="protein sequence ID" value="KAI8436829.1"/>
    <property type="molecule type" value="Genomic_DNA"/>
</dbReference>
<keyword evidence="2" id="KW-1185">Reference proteome</keyword>
<name>A0ACC0KK11_CHOFU</name>
<evidence type="ECO:0000313" key="2">
    <source>
        <dbReference type="Proteomes" id="UP001064048"/>
    </source>
</evidence>
<comment type="caution">
    <text evidence="1">The sequence shown here is derived from an EMBL/GenBank/DDBJ whole genome shotgun (WGS) entry which is preliminary data.</text>
</comment>
<protein>
    <submittedName>
        <fullName evidence="1">Uncharacterized protein</fullName>
    </submittedName>
</protein>
<dbReference type="Proteomes" id="UP001064048">
    <property type="component" value="Chromosome 17"/>
</dbReference>
<accession>A0ACC0KK11</accession>
<gene>
    <name evidence="1" type="ORF">MSG28_010284</name>
</gene>
<proteinExistence type="predicted"/>
<organism evidence="1 2">
    <name type="scientific">Choristoneura fumiferana</name>
    <name type="common">Spruce budworm moth</name>
    <name type="synonym">Archips fumiferana</name>
    <dbReference type="NCBI Taxonomy" id="7141"/>
    <lineage>
        <taxon>Eukaryota</taxon>
        <taxon>Metazoa</taxon>
        <taxon>Ecdysozoa</taxon>
        <taxon>Arthropoda</taxon>
        <taxon>Hexapoda</taxon>
        <taxon>Insecta</taxon>
        <taxon>Pterygota</taxon>
        <taxon>Neoptera</taxon>
        <taxon>Endopterygota</taxon>
        <taxon>Lepidoptera</taxon>
        <taxon>Glossata</taxon>
        <taxon>Ditrysia</taxon>
        <taxon>Tortricoidea</taxon>
        <taxon>Tortricidae</taxon>
        <taxon>Tortricinae</taxon>
        <taxon>Choristoneura</taxon>
    </lineage>
</organism>
<evidence type="ECO:0000313" key="1">
    <source>
        <dbReference type="EMBL" id="KAI8436829.1"/>
    </source>
</evidence>
<reference evidence="1 2" key="1">
    <citation type="journal article" date="2022" name="Genome Biol. Evol.">
        <title>The Spruce Budworm Genome: Reconstructing the Evolutionary History of Antifreeze Proteins.</title>
        <authorList>
            <person name="Beliveau C."/>
            <person name="Gagne P."/>
            <person name="Picq S."/>
            <person name="Vernygora O."/>
            <person name="Keeling C.I."/>
            <person name="Pinkney K."/>
            <person name="Doucet D."/>
            <person name="Wen F."/>
            <person name="Johnston J.S."/>
            <person name="Maaroufi H."/>
            <person name="Boyle B."/>
            <person name="Laroche J."/>
            <person name="Dewar K."/>
            <person name="Juretic N."/>
            <person name="Blackburn G."/>
            <person name="Nisole A."/>
            <person name="Brunet B."/>
            <person name="Brandao M."/>
            <person name="Lumley L."/>
            <person name="Duan J."/>
            <person name="Quan G."/>
            <person name="Lucarotti C.J."/>
            <person name="Roe A.D."/>
            <person name="Sperling F.A.H."/>
            <person name="Levesque R.C."/>
            <person name="Cusson M."/>
        </authorList>
    </citation>
    <scope>NUCLEOTIDE SEQUENCE [LARGE SCALE GENOMIC DNA]</scope>
    <source>
        <strain evidence="1">Glfc:IPQL:Cfum</strain>
    </source>
</reference>